<dbReference type="PANTHER" id="PTHR42776:SF27">
    <property type="entry name" value="DIPEPTIDYL PEPTIDASE FAMILY MEMBER 6"/>
    <property type="match status" value="1"/>
</dbReference>
<keyword evidence="4" id="KW-1185">Reference proteome</keyword>
<dbReference type="SUPFAM" id="SSF53474">
    <property type="entry name" value="alpha/beta-Hydrolases"/>
    <property type="match status" value="1"/>
</dbReference>
<dbReference type="GO" id="GO:0004252">
    <property type="term" value="F:serine-type endopeptidase activity"/>
    <property type="evidence" value="ECO:0007669"/>
    <property type="project" value="TreeGrafter"/>
</dbReference>
<dbReference type="Pfam" id="PF00326">
    <property type="entry name" value="Peptidase_S9"/>
    <property type="match status" value="1"/>
</dbReference>
<evidence type="ECO:0000313" key="3">
    <source>
        <dbReference type="EMBL" id="ATD68876.1"/>
    </source>
</evidence>
<protein>
    <submittedName>
        <fullName evidence="3">Peptidase S9</fullName>
    </submittedName>
</protein>
<feature type="domain" description="Peptidase S9 prolyl oligopeptidase catalytic" evidence="2">
    <location>
        <begin position="425"/>
        <end position="635"/>
    </location>
</feature>
<dbReference type="Proteomes" id="UP000218968">
    <property type="component" value="Chromosome"/>
</dbReference>
<accession>A0A290XIW1</accession>
<dbReference type="KEGG" id="lum:CNR27_12490"/>
<keyword evidence="1" id="KW-0378">Hydrolase</keyword>
<evidence type="ECO:0000256" key="1">
    <source>
        <dbReference type="ARBA" id="ARBA00022801"/>
    </source>
</evidence>
<dbReference type="InterPro" id="IPR029058">
    <property type="entry name" value="AB_hydrolase_fold"/>
</dbReference>
<dbReference type="InterPro" id="IPR001375">
    <property type="entry name" value="Peptidase_S9_cat"/>
</dbReference>
<gene>
    <name evidence="3" type="ORF">CNR27_12490</name>
</gene>
<dbReference type="Gene3D" id="3.40.50.1820">
    <property type="entry name" value="alpha/beta hydrolase"/>
    <property type="match status" value="1"/>
</dbReference>
<evidence type="ECO:0000259" key="2">
    <source>
        <dbReference type="Pfam" id="PF00326"/>
    </source>
</evidence>
<evidence type="ECO:0000313" key="4">
    <source>
        <dbReference type="Proteomes" id="UP000218968"/>
    </source>
</evidence>
<dbReference type="EMBL" id="CP023406">
    <property type="protein sequence ID" value="ATD68876.1"/>
    <property type="molecule type" value="Genomic_DNA"/>
</dbReference>
<dbReference type="AlphaFoldDB" id="A0A290XIW1"/>
<name>A0A290XIW1_9GAMM</name>
<dbReference type="PANTHER" id="PTHR42776">
    <property type="entry name" value="SERINE PEPTIDASE S9 FAMILY MEMBER"/>
    <property type="match status" value="1"/>
</dbReference>
<reference evidence="4" key="1">
    <citation type="submission" date="2017-09" db="EMBL/GenBank/DDBJ databases">
        <title>Luteimonas liuhanmingii sp.nov., isolated from the intestinal contents of Tibetan Plateau Pika in Yushu, Qinghai Province, China.</title>
        <authorList>
            <person name="Gui Z."/>
        </authorList>
    </citation>
    <scope>NUCLEOTIDE SEQUENCE [LARGE SCALE GENOMIC DNA]</scope>
    <source>
        <strain evidence="4">100111</strain>
    </source>
</reference>
<proteinExistence type="predicted"/>
<dbReference type="OrthoDB" id="4269629at2"/>
<dbReference type="SUPFAM" id="SSF82171">
    <property type="entry name" value="DPP6 N-terminal domain-like"/>
    <property type="match status" value="1"/>
</dbReference>
<organism evidence="3 4">
    <name type="scientific">Luteimonas chenhongjianii</name>
    <dbReference type="NCBI Taxonomy" id="2006110"/>
    <lineage>
        <taxon>Bacteria</taxon>
        <taxon>Pseudomonadati</taxon>
        <taxon>Pseudomonadota</taxon>
        <taxon>Gammaproteobacteria</taxon>
        <taxon>Lysobacterales</taxon>
        <taxon>Lysobacteraceae</taxon>
        <taxon>Luteimonas</taxon>
    </lineage>
</organism>
<sequence>MFGASVQAQVDLAPFIQDEGIRDLKISPDGRFLAATLPAGDRSAIAILNRIDRSVVGSFQLPSDTHIADFWWAKDDRLLFGLAERLGSRDYPIATGELYAMNADGGRAQLLVGYRVQNAGTGSNIRSGPKEERVFAWPIDMLAGDPRNVLVGISPFAGDPYTRVDRMDVYTGRRHTVATVPVTRAQFVTDHEGEVRFAVGAKSDNLSQLYYRAGRGADWELVNHQGTTGRVETPIGFSSDGSVAYLQVTQPSGPDAIVAMDIATRGRRELLRDAVVDPEIIYRPGTEVAIGVRYPGARPRMAFFEPDADDARLFRMFEEAFPGDRIVVASSTRDARTKLLLTTSDRDPGSFFTYDSSTKKADFVVARRAAIDPVRMAEMASVAIRARDGATVHGYLTRPAGAPAGQALPLVVLPHGGPFGIKDEWAFDPEIQILAQAGYAVLQVNYRGSGGYGRSFQLAGAREWGGKMQDDLTDATRWAIEQGHASADRICIYGGSYGAYAAMMGAAREPELYRCAAGYVGVYDLPMMRNDDRRGGAWLRTWFDEWVGNDAQALSAISPTKRAADIRVPVLLVAGGKDEVAPVAHTRSMERALRAANVPVETLYVANEGHGFYKPENRRAHYTKLLDFLATHLGGERAGG</sequence>
<dbReference type="GO" id="GO:0006508">
    <property type="term" value="P:proteolysis"/>
    <property type="evidence" value="ECO:0007669"/>
    <property type="project" value="InterPro"/>
</dbReference>